<keyword evidence="3" id="KW-1185">Reference proteome</keyword>
<dbReference type="InterPro" id="IPR029033">
    <property type="entry name" value="His_PPase_superfam"/>
</dbReference>
<dbReference type="GO" id="GO:0005829">
    <property type="term" value="C:cytosol"/>
    <property type="evidence" value="ECO:0007669"/>
    <property type="project" value="TreeGrafter"/>
</dbReference>
<dbReference type="InterPro" id="IPR050275">
    <property type="entry name" value="PGM_Phosphatase"/>
</dbReference>
<organism evidence="2 3">
    <name type="scientific">Triparma verrucosa</name>
    <dbReference type="NCBI Taxonomy" id="1606542"/>
    <lineage>
        <taxon>Eukaryota</taxon>
        <taxon>Sar</taxon>
        <taxon>Stramenopiles</taxon>
        <taxon>Ochrophyta</taxon>
        <taxon>Bolidophyceae</taxon>
        <taxon>Parmales</taxon>
        <taxon>Triparmaceae</taxon>
        <taxon>Triparma</taxon>
    </lineage>
</organism>
<evidence type="ECO:0000256" key="1">
    <source>
        <dbReference type="SAM" id="Phobius"/>
    </source>
</evidence>
<name>A0A9W7B091_9STRA</name>
<dbReference type="SUPFAM" id="SSF53254">
    <property type="entry name" value="Phosphoglycerate mutase-like"/>
    <property type="match status" value="1"/>
</dbReference>
<protein>
    <submittedName>
        <fullName evidence="2">Uncharacterized protein</fullName>
    </submittedName>
</protein>
<dbReference type="PANTHER" id="PTHR48100:SF33">
    <property type="entry name" value="PEPTIDASE S54 RHOMBOID DOMAIN-CONTAINING PROTEIN"/>
    <property type="match status" value="1"/>
</dbReference>
<dbReference type="AlphaFoldDB" id="A0A9W7B091"/>
<reference evidence="3" key="1">
    <citation type="journal article" date="2023" name="Commun. Biol.">
        <title>Genome analysis of Parmales, the sister group of diatoms, reveals the evolutionary specialization of diatoms from phago-mixotrophs to photoautotrophs.</title>
        <authorList>
            <person name="Ban H."/>
            <person name="Sato S."/>
            <person name="Yoshikawa S."/>
            <person name="Yamada K."/>
            <person name="Nakamura Y."/>
            <person name="Ichinomiya M."/>
            <person name="Sato N."/>
            <person name="Blanc-Mathieu R."/>
            <person name="Endo H."/>
            <person name="Kuwata A."/>
            <person name="Ogata H."/>
        </authorList>
    </citation>
    <scope>NUCLEOTIDE SEQUENCE [LARGE SCALE GENOMIC DNA]</scope>
    <source>
        <strain evidence="3">NIES 3699</strain>
    </source>
</reference>
<keyword evidence="1" id="KW-1133">Transmembrane helix</keyword>
<keyword evidence="1" id="KW-0472">Membrane</keyword>
<evidence type="ECO:0000313" key="2">
    <source>
        <dbReference type="EMBL" id="GMH82071.1"/>
    </source>
</evidence>
<dbReference type="EMBL" id="BRXX01000011">
    <property type="protein sequence ID" value="GMH82071.1"/>
    <property type="molecule type" value="Genomic_DNA"/>
</dbReference>
<keyword evidence="1" id="KW-0812">Transmembrane</keyword>
<comment type="caution">
    <text evidence="2">The sequence shown here is derived from an EMBL/GenBank/DDBJ whole genome shotgun (WGS) entry which is preliminary data.</text>
</comment>
<proteinExistence type="predicted"/>
<dbReference type="Gene3D" id="3.40.50.1240">
    <property type="entry name" value="Phosphoglycerate mutase-like"/>
    <property type="match status" value="1"/>
</dbReference>
<dbReference type="GO" id="GO:0016791">
    <property type="term" value="F:phosphatase activity"/>
    <property type="evidence" value="ECO:0007669"/>
    <property type="project" value="TreeGrafter"/>
</dbReference>
<accession>A0A9W7B091</accession>
<gene>
    <name evidence="2" type="ORF">TrVE_jg12965</name>
</gene>
<dbReference type="PANTHER" id="PTHR48100">
    <property type="entry name" value="BROAD-SPECIFICITY PHOSPHATASE YOR283W-RELATED"/>
    <property type="match status" value="1"/>
</dbReference>
<dbReference type="Proteomes" id="UP001165160">
    <property type="component" value="Unassembled WGS sequence"/>
</dbReference>
<feature type="transmembrane region" description="Helical" evidence="1">
    <location>
        <begin position="6"/>
        <end position="39"/>
    </location>
</feature>
<sequence>MAVLGVIMAIPALISFYVLWVISMLLRPVFVISVGLLLWNFPSTVLKFKQVVNTAAYMFLTNDKKYKKLPDPNMDDFKVKHERKTIIFVRHGESCWNDTFNAGERSKLDFLKGFLPGLLLASLTEIYLALTGRVDSWFYDSPLSEYGVSQITRLAEFLKRPPTTPEEKKYIDILNGTSSTSSVLISSNLRRAISTICIGFRSRLTSSPSSKIIIHPSLQEISRNPDTLSITPPQTLVEPSWIEKRLYPNVVHSLQNQCDMTFHTGNKPLTSNGGLRMSEFCDFAFTLNEDVLICGGHSLWFRSYFRQYLPSSSKHVAKVKKMVNGGCVKFEVLRAVKGGKGVYVIDEESIRVVYGGF</sequence>
<evidence type="ECO:0000313" key="3">
    <source>
        <dbReference type="Proteomes" id="UP001165160"/>
    </source>
</evidence>